<dbReference type="EMBL" id="JACTNZ010000006">
    <property type="protein sequence ID" value="KAG5545969.1"/>
    <property type="molecule type" value="Genomic_DNA"/>
</dbReference>
<gene>
    <name evidence="1" type="ORF">RHGRI_018214</name>
</gene>
<dbReference type="Proteomes" id="UP000823749">
    <property type="component" value="Chromosome 6"/>
</dbReference>
<reference evidence="1 2" key="1">
    <citation type="submission" date="2020-08" db="EMBL/GenBank/DDBJ databases">
        <title>Plant Genome Project.</title>
        <authorList>
            <person name="Zhang R.-G."/>
        </authorList>
    </citation>
    <scope>NUCLEOTIDE SEQUENCE [LARGE SCALE GENOMIC DNA]</scope>
    <source>
        <strain evidence="1">WSP0</strain>
        <tissue evidence="1">Leaf</tissue>
    </source>
</reference>
<comment type="caution">
    <text evidence="1">The sequence shown here is derived from an EMBL/GenBank/DDBJ whole genome shotgun (WGS) entry which is preliminary data.</text>
</comment>
<proteinExistence type="predicted"/>
<sequence length="71" mass="7954">MVRSPHRSCFSSHPTCVPVCRSCAWQTVLMGFYFVVPGIRLLLASCAHRGREGWSAILNAGFFSSRRLLLL</sequence>
<evidence type="ECO:0000313" key="2">
    <source>
        <dbReference type="Proteomes" id="UP000823749"/>
    </source>
</evidence>
<accession>A0AAV6K0T1</accession>
<organism evidence="1 2">
    <name type="scientific">Rhododendron griersonianum</name>
    <dbReference type="NCBI Taxonomy" id="479676"/>
    <lineage>
        <taxon>Eukaryota</taxon>
        <taxon>Viridiplantae</taxon>
        <taxon>Streptophyta</taxon>
        <taxon>Embryophyta</taxon>
        <taxon>Tracheophyta</taxon>
        <taxon>Spermatophyta</taxon>
        <taxon>Magnoliopsida</taxon>
        <taxon>eudicotyledons</taxon>
        <taxon>Gunneridae</taxon>
        <taxon>Pentapetalae</taxon>
        <taxon>asterids</taxon>
        <taxon>Ericales</taxon>
        <taxon>Ericaceae</taxon>
        <taxon>Ericoideae</taxon>
        <taxon>Rhodoreae</taxon>
        <taxon>Rhododendron</taxon>
    </lineage>
</organism>
<dbReference type="AlphaFoldDB" id="A0AAV6K0T1"/>
<protein>
    <submittedName>
        <fullName evidence="1">Uncharacterized protein</fullName>
    </submittedName>
</protein>
<keyword evidence="2" id="KW-1185">Reference proteome</keyword>
<evidence type="ECO:0000313" key="1">
    <source>
        <dbReference type="EMBL" id="KAG5545969.1"/>
    </source>
</evidence>
<name>A0AAV6K0T1_9ERIC</name>